<protein>
    <recommendedName>
        <fullName evidence="6">K Homology domain-containing protein</fullName>
    </recommendedName>
</protein>
<dbReference type="InterPro" id="IPR004087">
    <property type="entry name" value="KH_dom"/>
</dbReference>
<dbReference type="SUPFAM" id="SSF54791">
    <property type="entry name" value="Eukaryotic type KH-domain (KH-domain type I)"/>
    <property type="match status" value="3"/>
</dbReference>
<dbReference type="InterPro" id="IPR036612">
    <property type="entry name" value="KH_dom_type_1_sf"/>
</dbReference>
<dbReference type="Pfam" id="PF12854">
    <property type="entry name" value="PPR_1"/>
    <property type="match status" value="1"/>
</dbReference>
<feature type="repeat" description="PPR" evidence="4">
    <location>
        <begin position="204"/>
        <end position="238"/>
    </location>
</feature>
<evidence type="ECO:0000313" key="7">
    <source>
        <dbReference type="EMBL" id="KAF7120332.1"/>
    </source>
</evidence>
<proteinExistence type="inferred from homology"/>
<evidence type="ECO:0000256" key="2">
    <source>
        <dbReference type="ARBA" id="ARBA00022737"/>
    </source>
</evidence>
<accession>A0A834FZI6</accession>
<evidence type="ECO:0000256" key="3">
    <source>
        <dbReference type="PROSITE-ProRule" id="PRU00117"/>
    </source>
</evidence>
<dbReference type="AlphaFoldDB" id="A0A834FZI6"/>
<dbReference type="NCBIfam" id="TIGR00756">
    <property type="entry name" value="PPR"/>
    <property type="match status" value="5"/>
</dbReference>
<feature type="repeat" description="PPR" evidence="4">
    <location>
        <begin position="91"/>
        <end position="125"/>
    </location>
</feature>
<dbReference type="InterPro" id="IPR011990">
    <property type="entry name" value="TPR-like_helical_dom_sf"/>
</dbReference>
<dbReference type="CDD" id="cd22460">
    <property type="entry name" value="KH-I_PEPPER_rpt2_like"/>
    <property type="match status" value="1"/>
</dbReference>
<dbReference type="SMART" id="SM00322">
    <property type="entry name" value="KH"/>
    <property type="match status" value="3"/>
</dbReference>
<feature type="domain" description="K Homology" evidence="6">
    <location>
        <begin position="611"/>
        <end position="686"/>
    </location>
</feature>
<feature type="region of interest" description="Disordered" evidence="5">
    <location>
        <begin position="859"/>
        <end position="892"/>
    </location>
</feature>
<dbReference type="Pfam" id="PF01535">
    <property type="entry name" value="PPR"/>
    <property type="match status" value="2"/>
</dbReference>
<keyword evidence="8" id="KW-1185">Reference proteome</keyword>
<evidence type="ECO:0000256" key="5">
    <source>
        <dbReference type="SAM" id="MobiDB-lite"/>
    </source>
</evidence>
<feature type="domain" description="K Homology" evidence="6">
    <location>
        <begin position="520"/>
        <end position="593"/>
    </location>
</feature>
<reference evidence="7" key="1">
    <citation type="submission" date="2019-11" db="EMBL/GenBank/DDBJ databases">
        <authorList>
            <person name="Liu Y."/>
            <person name="Hou J."/>
            <person name="Li T.-Q."/>
            <person name="Guan C.-H."/>
            <person name="Wu X."/>
            <person name="Wu H.-Z."/>
            <person name="Ling F."/>
            <person name="Zhang R."/>
            <person name="Shi X.-G."/>
            <person name="Ren J.-P."/>
            <person name="Chen E.-F."/>
            <person name="Sun J.-M."/>
        </authorList>
    </citation>
    <scope>NUCLEOTIDE SEQUENCE</scope>
    <source>
        <strain evidence="7">Adult_tree_wgs_1</strain>
        <tissue evidence="7">Leaves</tissue>
    </source>
</reference>
<dbReference type="GO" id="GO:0003723">
    <property type="term" value="F:RNA binding"/>
    <property type="evidence" value="ECO:0007669"/>
    <property type="project" value="UniProtKB-UniRule"/>
</dbReference>
<name>A0A834FZI6_RHOSS</name>
<dbReference type="Pfam" id="PF13041">
    <property type="entry name" value="PPR_2"/>
    <property type="match status" value="2"/>
</dbReference>
<dbReference type="SUPFAM" id="SSF81901">
    <property type="entry name" value="HCP-like"/>
    <property type="match status" value="1"/>
</dbReference>
<dbReference type="CDD" id="cd22459">
    <property type="entry name" value="KH-I_PEPPER_rpt1_like"/>
    <property type="match status" value="1"/>
</dbReference>
<evidence type="ECO:0000259" key="6">
    <source>
        <dbReference type="SMART" id="SM00322"/>
    </source>
</evidence>
<evidence type="ECO:0000313" key="8">
    <source>
        <dbReference type="Proteomes" id="UP000626092"/>
    </source>
</evidence>
<comment type="similarity">
    <text evidence="1">Belongs to the PPR family. P subfamily.</text>
</comment>
<dbReference type="CDD" id="cd22461">
    <property type="entry name" value="KH-I_PEPPER_like_rpt3"/>
    <property type="match status" value="1"/>
</dbReference>
<dbReference type="PANTHER" id="PTHR47941">
    <property type="entry name" value="PENTATRICOPEPTIDE REPEAT-CONTAINING PROTEIN 3, MITOCHONDRIAL"/>
    <property type="match status" value="1"/>
</dbReference>
<dbReference type="EMBL" id="WJXA01000013">
    <property type="protein sequence ID" value="KAF7120332.1"/>
    <property type="molecule type" value="Genomic_DNA"/>
</dbReference>
<keyword evidence="3" id="KW-0694">RNA-binding</keyword>
<feature type="compositionally biased region" description="Polar residues" evidence="5">
    <location>
        <begin position="859"/>
        <end position="870"/>
    </location>
</feature>
<dbReference type="Gene3D" id="1.25.40.10">
    <property type="entry name" value="Tetratricopeptide repeat domain"/>
    <property type="match status" value="2"/>
</dbReference>
<feature type="repeat" description="PPR" evidence="4">
    <location>
        <begin position="134"/>
        <end position="168"/>
    </location>
</feature>
<dbReference type="Proteomes" id="UP000626092">
    <property type="component" value="Unassembled WGS sequence"/>
</dbReference>
<comment type="caution">
    <text evidence="7">The sequence shown here is derived from an EMBL/GenBank/DDBJ whole genome shotgun (WGS) entry which is preliminary data.</text>
</comment>
<keyword evidence="2" id="KW-0677">Repeat</keyword>
<organism evidence="7 8">
    <name type="scientific">Rhododendron simsii</name>
    <name type="common">Sims's rhododendron</name>
    <dbReference type="NCBI Taxonomy" id="118357"/>
    <lineage>
        <taxon>Eukaryota</taxon>
        <taxon>Viridiplantae</taxon>
        <taxon>Streptophyta</taxon>
        <taxon>Embryophyta</taxon>
        <taxon>Tracheophyta</taxon>
        <taxon>Spermatophyta</taxon>
        <taxon>Magnoliopsida</taxon>
        <taxon>eudicotyledons</taxon>
        <taxon>Gunneridae</taxon>
        <taxon>Pentapetalae</taxon>
        <taxon>asterids</taxon>
        <taxon>Ericales</taxon>
        <taxon>Ericaceae</taxon>
        <taxon>Ericoideae</taxon>
        <taxon>Rhodoreae</taxon>
        <taxon>Rhododendron</taxon>
    </lineage>
</organism>
<evidence type="ECO:0000256" key="4">
    <source>
        <dbReference type="PROSITE-ProRule" id="PRU00708"/>
    </source>
</evidence>
<feature type="domain" description="K Homology" evidence="6">
    <location>
        <begin position="789"/>
        <end position="859"/>
    </location>
</feature>
<sequence length="910" mass="99567">MVSKAPPCSAAATAVSSTVRQGRFGVWGGILKKGYSPGTVTYTALIKGLCLVDKVGDAAKLCRTGNTGLALQLHQEMVNGNGGLGSKFKPNLVWYSTIIDGLCKEGMVDKAKELFLEMKGSGISPDVVVYSSLISVTFNGLMNALCKVGRTQEANRLLELMIQRGVKPDLFRYNTLMDGYCMQGRLDDARELFFSMANKGHEPDVVSYNVLINGYSKSGRVGEGMRFYRHLIREGFKPTFCTYDTLLTGLFKECKVEDAWKIYDEIQEDDPSDELLGTEFESMSIYIAKLPSQDVGTWARMHDMDIRLDISSRSKEYEMIAVDKNKVRRILWTGRRIRLCRPSFNIGGICDDVFVGLSALLLFLCSFLVLVSSLPFSCVSVRGKQEERSNDWRNHRFGAITFANKYDLYNQGRKVRVTHLDPGRERERRSDSPTTLDQFNRRSTAIRCGEFPCTPLCSSSTSWLEFFLLISSDNTMAEENFEEHDMGGELENENLNPPEVQASENGSGGVEVQKWPGWPGENVFRMLIPVQKVGGIIGRKGEFIKKMCEETKARIKILDGPPGSIERTVLVSAKEEPDLPISPAMEGLLRVHKRIVDVDSDPANAPSGAGGMVCTRLLVAANQAGVLIGKQGATIKSIQDASSCTIRILGGENLPPFALPDDSIVEVQGEATGVHKAVELIATNLRKFLVDRSVIPVFEMQMQVPNAEANQNIPPHQPWGSAPQGFGGGPGFMPNPQYMPPPRQFDNYYPPQDMPPYDKQLRQGPPAYGRDASMGVHASSAPSQQSVVTKVTQSMQIPLLYADAVIGISGANISYIRRASGASIAIQETRGVPGEMTVEINGSASQVQTAQQLIQNSMAEAASNTQNNPAAPTGQAYDYPSQGPVYGSPPSNLGGGHAPADYAYGTNYGY</sequence>
<evidence type="ECO:0000256" key="1">
    <source>
        <dbReference type="ARBA" id="ARBA00007626"/>
    </source>
</evidence>
<gene>
    <name evidence="7" type="ORF">RHSIM_Rhsim13G0031600</name>
</gene>
<dbReference type="PROSITE" id="PS50084">
    <property type="entry name" value="KH_TYPE_1"/>
    <property type="match status" value="3"/>
</dbReference>
<dbReference type="Gene3D" id="3.30.1370.10">
    <property type="entry name" value="K Homology domain, type 1"/>
    <property type="match status" value="1"/>
</dbReference>
<dbReference type="Gene3D" id="3.30.310.210">
    <property type="match status" value="1"/>
</dbReference>
<dbReference type="PROSITE" id="PS51375">
    <property type="entry name" value="PPR"/>
    <property type="match status" value="4"/>
</dbReference>
<dbReference type="InterPro" id="IPR004088">
    <property type="entry name" value="KH_dom_type_1"/>
</dbReference>
<dbReference type="OrthoDB" id="442947at2759"/>
<feature type="repeat" description="PPR" evidence="4">
    <location>
        <begin position="169"/>
        <end position="203"/>
    </location>
</feature>
<dbReference type="Pfam" id="PF00013">
    <property type="entry name" value="KH_1"/>
    <property type="match status" value="3"/>
</dbReference>
<dbReference type="InterPro" id="IPR002885">
    <property type="entry name" value="PPR_rpt"/>
</dbReference>